<dbReference type="GO" id="GO:1990133">
    <property type="term" value="C:molybdopterin adenylyltransferase complex"/>
    <property type="evidence" value="ECO:0007669"/>
    <property type="project" value="TreeGrafter"/>
</dbReference>
<keyword evidence="7" id="KW-1185">Reference proteome</keyword>
<comment type="pathway">
    <text evidence="5">Cofactor biosynthesis; molybdopterin biosynthesis.</text>
</comment>
<dbReference type="AlphaFoldDB" id="A0A161W2W6"/>
<keyword evidence="3 5" id="KW-0547">Nucleotide-binding</keyword>
<dbReference type="SUPFAM" id="SSF54285">
    <property type="entry name" value="MoaD/ThiS"/>
    <property type="match status" value="1"/>
</dbReference>
<dbReference type="CDD" id="cd00754">
    <property type="entry name" value="Ubl_MoaD"/>
    <property type="match status" value="1"/>
</dbReference>
<comment type="function">
    <text evidence="5">Acts as a sulfur carrier required for molybdopterin biosynthesis. Component of the molybdopterin synthase complex that catalyzes the conversion of precursor Z into molybdopterin by mediating the incorporation of 2 sulfur atoms into precursor Z to generate a dithiolene group. In the complex, serves as sulfur donor by being thiocarboxylated (-COSH) at its C-terminus by UBA4. After interaction with MOCS2B, the sulfur is then transferred to precursor Z to form molybdopterin.</text>
</comment>
<dbReference type="EMBL" id="LFIW01001670">
    <property type="protein sequence ID" value="KZL81385.1"/>
    <property type="molecule type" value="Genomic_DNA"/>
</dbReference>
<comment type="subunit">
    <text evidence="5">Heterotetramer; composed of 2 small (MOCS2A) and 2 large (MOCS2B) subunits.</text>
</comment>
<comment type="similarity">
    <text evidence="5">Belongs to the MoaD family. MOCS2A subfamily.</text>
</comment>
<dbReference type="UniPathway" id="UPA00344"/>
<feature type="modified residue" description="1-thioglycine; alternate" evidence="5">
    <location>
        <position position="96"/>
    </location>
</feature>
<dbReference type="Pfam" id="PF02597">
    <property type="entry name" value="ThiS"/>
    <property type="match status" value="1"/>
</dbReference>
<dbReference type="GO" id="GO:0000166">
    <property type="term" value="F:nucleotide binding"/>
    <property type="evidence" value="ECO:0007669"/>
    <property type="project" value="UniProtKB-KW"/>
</dbReference>
<evidence type="ECO:0000256" key="1">
    <source>
        <dbReference type="ARBA" id="ARBA00022490"/>
    </source>
</evidence>
<comment type="caution">
    <text evidence="6">The sequence shown here is derived from an EMBL/GenBank/DDBJ whole genome shotgun (WGS) entry which is preliminary data.</text>
</comment>
<dbReference type="HAMAP" id="MF_03051">
    <property type="entry name" value="MOCS2A"/>
    <property type="match status" value="1"/>
</dbReference>
<dbReference type="PANTHER" id="PTHR33359:SF1">
    <property type="entry name" value="MOLYBDOPTERIN SYNTHASE SULFUR CARRIER SUBUNIT"/>
    <property type="match status" value="1"/>
</dbReference>
<dbReference type="GO" id="GO:0030366">
    <property type="term" value="F:molybdopterin synthase activity"/>
    <property type="evidence" value="ECO:0007669"/>
    <property type="project" value="UniProtKB-UniRule"/>
</dbReference>
<dbReference type="PANTHER" id="PTHR33359">
    <property type="entry name" value="MOLYBDOPTERIN SYNTHASE SULFUR CARRIER SUBUNIT"/>
    <property type="match status" value="1"/>
</dbReference>
<dbReference type="InterPro" id="IPR012675">
    <property type="entry name" value="Beta-grasp_dom_sf"/>
</dbReference>
<name>A0A161W2W6_COLIC</name>
<evidence type="ECO:0000256" key="4">
    <source>
        <dbReference type="ARBA" id="ARBA00023150"/>
    </source>
</evidence>
<proteinExistence type="inferred from homology"/>
<dbReference type="InterPro" id="IPR016155">
    <property type="entry name" value="Mopterin_synth/thiamin_S_b"/>
</dbReference>
<dbReference type="GO" id="GO:1990140">
    <property type="term" value="C:molybdopterin synthase complex"/>
    <property type="evidence" value="ECO:0007669"/>
    <property type="project" value="UniProtKB-UniRule"/>
</dbReference>
<comment type="PTM">
    <text evidence="5">C-terminal thiocarboxylation occurs in 2 steps, it is first acyl-adenylated (-COAMP) via the hesA/moeB/thiF part of UBA4, then thiocarboxylated (-COSH) via the rhodanese domain of UBA4.</text>
</comment>
<gene>
    <name evidence="5" type="primary">cnxG</name>
    <name evidence="6" type="ORF">CI238_00452</name>
</gene>
<evidence type="ECO:0000256" key="3">
    <source>
        <dbReference type="ARBA" id="ARBA00022741"/>
    </source>
</evidence>
<comment type="subcellular location">
    <subcellularLocation>
        <location evidence="5">Cytoplasm</location>
    </subcellularLocation>
</comment>
<evidence type="ECO:0000256" key="2">
    <source>
        <dbReference type="ARBA" id="ARBA00022553"/>
    </source>
</evidence>
<dbReference type="InterPro" id="IPR044672">
    <property type="entry name" value="MOCS2A"/>
</dbReference>
<evidence type="ECO:0000256" key="5">
    <source>
        <dbReference type="HAMAP-Rule" id="MF_03051"/>
    </source>
</evidence>
<dbReference type="GO" id="GO:0006777">
    <property type="term" value="P:Mo-molybdopterin cofactor biosynthetic process"/>
    <property type="evidence" value="ECO:0007669"/>
    <property type="project" value="UniProtKB-UniRule"/>
</dbReference>
<keyword evidence="1 5" id="KW-0963">Cytoplasm</keyword>
<reference evidence="6 7" key="1">
    <citation type="submission" date="2015-06" db="EMBL/GenBank/DDBJ databases">
        <title>Survival trade-offs in plant roots during colonization by closely related pathogenic and mutualistic fungi.</title>
        <authorList>
            <person name="Hacquard S."/>
            <person name="Kracher B."/>
            <person name="Hiruma K."/>
            <person name="Weinman A."/>
            <person name="Muench P."/>
            <person name="Garrido Oter R."/>
            <person name="Ver Loren van Themaat E."/>
            <person name="Dallerey J.-F."/>
            <person name="Damm U."/>
            <person name="Henrissat B."/>
            <person name="Lespinet O."/>
            <person name="Thon M."/>
            <person name="Kemen E."/>
            <person name="McHardy A.C."/>
            <person name="Schulze-Lefert P."/>
            <person name="O'Connell R.J."/>
        </authorList>
    </citation>
    <scope>NUCLEOTIDE SEQUENCE [LARGE SCALE GENOMIC DNA]</scope>
    <source>
        <strain evidence="6 7">MAFF 238704</strain>
    </source>
</reference>
<sequence length="194" mass="21707">MSAVPRPPKDHFIVLFFASAGSFTSKQHEAFPAPMSLKKLFDVLEERYSGFKERILESCLVTVNLEYVDIPGPDEGDGLEIRAGDEVAIIPPRALGEDLDPVHLRFKSPKRLRAQQTGPPVTSLIASRRVLRCDVQVTVLAPYRRYLGPSSRRTPVSNRISTLSTSPDFACYGVCPSGLRARSRLPMRREQVWI</sequence>
<accession>A0A161W2W6</accession>
<keyword evidence="2 5" id="KW-0597">Phosphoprotein</keyword>
<keyword evidence="4 5" id="KW-0501">Molybdenum cofactor biosynthesis</keyword>
<evidence type="ECO:0000313" key="7">
    <source>
        <dbReference type="Proteomes" id="UP000076584"/>
    </source>
</evidence>
<dbReference type="InterPro" id="IPR003749">
    <property type="entry name" value="ThiS/MoaD-like"/>
</dbReference>
<protein>
    <recommendedName>
        <fullName evidence="5">Molybdopterin synthase sulfur carrier subunit</fullName>
    </recommendedName>
    <alternativeName>
        <fullName evidence="5">Common component for nitrate reductase and xanthine dehydrogenase protein G</fullName>
    </alternativeName>
    <alternativeName>
        <fullName evidence="5">Molybdenum cofactor synthesis protein 2 small subunit</fullName>
    </alternativeName>
    <alternativeName>
        <fullName evidence="5">Molybdenum cofactor synthesis protein 2A</fullName>
    </alternativeName>
    <alternativeName>
        <fullName evidence="5">Sulfur carrier protein MOCS2A</fullName>
        <shortName evidence="5">MOCS2A</shortName>
    </alternativeName>
</protein>
<dbReference type="InterPro" id="IPR028887">
    <property type="entry name" value="MOCS2A_euk"/>
</dbReference>
<organism evidence="6 7">
    <name type="scientific">Colletotrichum incanum</name>
    <name type="common">Soybean anthracnose fungus</name>
    <dbReference type="NCBI Taxonomy" id="1573173"/>
    <lineage>
        <taxon>Eukaryota</taxon>
        <taxon>Fungi</taxon>
        <taxon>Dikarya</taxon>
        <taxon>Ascomycota</taxon>
        <taxon>Pezizomycotina</taxon>
        <taxon>Sordariomycetes</taxon>
        <taxon>Hypocreomycetidae</taxon>
        <taxon>Glomerellales</taxon>
        <taxon>Glomerellaceae</taxon>
        <taxon>Colletotrichum</taxon>
        <taxon>Colletotrichum spaethianum species complex</taxon>
    </lineage>
</organism>
<dbReference type="Gene3D" id="3.10.20.30">
    <property type="match status" value="1"/>
</dbReference>
<feature type="modified residue" description="Glycyl adenylate; alternate" evidence="5">
    <location>
        <position position="96"/>
    </location>
</feature>
<dbReference type="Proteomes" id="UP000076584">
    <property type="component" value="Unassembled WGS sequence"/>
</dbReference>
<evidence type="ECO:0000313" key="6">
    <source>
        <dbReference type="EMBL" id="KZL81385.1"/>
    </source>
</evidence>
<dbReference type="STRING" id="1573173.A0A161W2W6"/>